<protein>
    <submittedName>
        <fullName evidence="2">Uncharacterized protein</fullName>
    </submittedName>
</protein>
<sequence>MSGSSARTTAPGSPPKTASCTPRKIPITSAPRGRIYLIVYRKQKITFVIYRKSLESLCIRRSKHNTKLRRGNKNAS</sequence>
<evidence type="ECO:0000256" key="1">
    <source>
        <dbReference type="SAM" id="MobiDB-lite"/>
    </source>
</evidence>
<organism evidence="2 3">
    <name type="scientific">Leptidea sinapis</name>
    <dbReference type="NCBI Taxonomy" id="189913"/>
    <lineage>
        <taxon>Eukaryota</taxon>
        <taxon>Metazoa</taxon>
        <taxon>Ecdysozoa</taxon>
        <taxon>Arthropoda</taxon>
        <taxon>Hexapoda</taxon>
        <taxon>Insecta</taxon>
        <taxon>Pterygota</taxon>
        <taxon>Neoptera</taxon>
        <taxon>Endopterygota</taxon>
        <taxon>Lepidoptera</taxon>
        <taxon>Glossata</taxon>
        <taxon>Ditrysia</taxon>
        <taxon>Papilionoidea</taxon>
        <taxon>Pieridae</taxon>
        <taxon>Dismorphiinae</taxon>
        <taxon>Leptidea</taxon>
    </lineage>
</organism>
<reference evidence="2 3" key="1">
    <citation type="submission" date="2017-07" db="EMBL/GenBank/DDBJ databases">
        <authorList>
            <person name="Talla V."/>
            <person name="Backstrom N."/>
        </authorList>
    </citation>
    <scope>NUCLEOTIDE SEQUENCE [LARGE SCALE GENOMIC DNA]</scope>
</reference>
<dbReference type="AlphaFoldDB" id="A0A5E4Q6U9"/>
<feature type="compositionally biased region" description="Polar residues" evidence="1">
    <location>
        <begin position="1"/>
        <end position="20"/>
    </location>
</feature>
<evidence type="ECO:0000313" key="2">
    <source>
        <dbReference type="EMBL" id="VVC93031.1"/>
    </source>
</evidence>
<proteinExistence type="predicted"/>
<gene>
    <name evidence="2" type="ORF">LSINAPIS_LOCUS5314</name>
</gene>
<name>A0A5E4Q6U9_9NEOP</name>
<dbReference type="EMBL" id="FZQP02001493">
    <property type="protein sequence ID" value="VVC93031.1"/>
    <property type="molecule type" value="Genomic_DNA"/>
</dbReference>
<evidence type="ECO:0000313" key="3">
    <source>
        <dbReference type="Proteomes" id="UP000324832"/>
    </source>
</evidence>
<keyword evidence="3" id="KW-1185">Reference proteome</keyword>
<accession>A0A5E4Q6U9</accession>
<dbReference type="Proteomes" id="UP000324832">
    <property type="component" value="Unassembled WGS sequence"/>
</dbReference>
<feature type="region of interest" description="Disordered" evidence="1">
    <location>
        <begin position="1"/>
        <end position="27"/>
    </location>
</feature>